<evidence type="ECO:0000256" key="1">
    <source>
        <dbReference type="SAM" id="SignalP"/>
    </source>
</evidence>
<dbReference type="EMBL" id="WTYX01000001">
    <property type="protein sequence ID" value="MXO90050.1"/>
    <property type="molecule type" value="Genomic_DNA"/>
</dbReference>
<protein>
    <submittedName>
        <fullName evidence="2">Uncharacterized protein</fullName>
    </submittedName>
</protein>
<feature type="chain" id="PRO_5033042610" evidence="1">
    <location>
        <begin position="27"/>
        <end position="142"/>
    </location>
</feature>
<feature type="signal peptide" evidence="1">
    <location>
        <begin position="1"/>
        <end position="26"/>
    </location>
</feature>
<dbReference type="OrthoDB" id="9998237at2"/>
<comment type="caution">
    <text evidence="2">The sequence shown here is derived from an EMBL/GenBank/DDBJ whole genome shotgun (WGS) entry which is preliminary data.</text>
</comment>
<reference evidence="2 3" key="1">
    <citation type="submission" date="2019-12" db="EMBL/GenBank/DDBJ databases">
        <title>Genomic-based taxomic classification of the family Erythrobacteraceae.</title>
        <authorList>
            <person name="Xu L."/>
        </authorList>
    </citation>
    <scope>NUCLEOTIDE SEQUENCE [LARGE SCALE GENOMIC DNA]</scope>
    <source>
        <strain evidence="2 3">KCTC 52763</strain>
    </source>
</reference>
<dbReference type="PROSITE" id="PS51257">
    <property type="entry name" value="PROKAR_LIPOPROTEIN"/>
    <property type="match status" value="1"/>
</dbReference>
<keyword evidence="1" id="KW-0732">Signal</keyword>
<accession>A0A844ZSG0</accession>
<dbReference type="AlphaFoldDB" id="A0A844ZSG0"/>
<organism evidence="2 3">
    <name type="scientific">Pontixanthobacter aquaemixtae</name>
    <dbReference type="NCBI Taxonomy" id="1958940"/>
    <lineage>
        <taxon>Bacteria</taxon>
        <taxon>Pseudomonadati</taxon>
        <taxon>Pseudomonadota</taxon>
        <taxon>Alphaproteobacteria</taxon>
        <taxon>Sphingomonadales</taxon>
        <taxon>Erythrobacteraceae</taxon>
        <taxon>Pontixanthobacter</taxon>
    </lineage>
</organism>
<name>A0A844ZSG0_9SPHN</name>
<dbReference type="RefSeq" id="WP_160603538.1">
    <property type="nucleotide sequence ID" value="NZ_WTYX01000001.1"/>
</dbReference>
<proteinExistence type="predicted"/>
<keyword evidence="3" id="KW-1185">Reference proteome</keyword>
<gene>
    <name evidence="2" type="ORF">GRI41_04375</name>
</gene>
<dbReference type="Proteomes" id="UP000442714">
    <property type="component" value="Unassembled WGS sequence"/>
</dbReference>
<evidence type="ECO:0000313" key="2">
    <source>
        <dbReference type="EMBL" id="MXO90050.1"/>
    </source>
</evidence>
<sequence>MIGRRAPLAAALAAAILLGNSTGAFACSFSWKEGFSPEEIKQREDVRKVTGTIEIGELQGSADENGELWEGTIFSRITTLRGTGWETWQNFHRVSLDCGAYRKPLANGRGIFWISRQKIDGRYEILLWEGEYSRNSQSKSSQ</sequence>
<evidence type="ECO:0000313" key="3">
    <source>
        <dbReference type="Proteomes" id="UP000442714"/>
    </source>
</evidence>